<name>A0AAV7JJB8_9METZ</name>
<dbReference type="InterPro" id="IPR001040">
    <property type="entry name" value="TIF_eIF_4E"/>
</dbReference>
<feature type="compositionally biased region" description="Basic and acidic residues" evidence="7">
    <location>
        <begin position="7"/>
        <end position="20"/>
    </location>
</feature>
<dbReference type="SUPFAM" id="SSF55418">
    <property type="entry name" value="eIF4e-like"/>
    <property type="match status" value="1"/>
</dbReference>
<dbReference type="GO" id="GO:0016281">
    <property type="term" value="C:eukaryotic translation initiation factor 4F complex"/>
    <property type="evidence" value="ECO:0007669"/>
    <property type="project" value="TreeGrafter"/>
</dbReference>
<reference evidence="8 9" key="1">
    <citation type="journal article" date="2023" name="BMC Biol.">
        <title>The compact genome of the sponge Oopsacas minuta (Hexactinellida) is lacking key metazoan core genes.</title>
        <authorList>
            <person name="Santini S."/>
            <person name="Schenkelaars Q."/>
            <person name="Jourda C."/>
            <person name="Duchesne M."/>
            <person name="Belahbib H."/>
            <person name="Rocher C."/>
            <person name="Selva M."/>
            <person name="Riesgo A."/>
            <person name="Vervoort M."/>
            <person name="Leys S.P."/>
            <person name="Kodjabachian L."/>
            <person name="Le Bivic A."/>
            <person name="Borchiellini C."/>
            <person name="Claverie J.M."/>
            <person name="Renard E."/>
        </authorList>
    </citation>
    <scope>NUCLEOTIDE SEQUENCE [LARGE SCALE GENOMIC DNA]</scope>
    <source>
        <strain evidence="8">SPO-2</strain>
    </source>
</reference>
<dbReference type="GO" id="GO:0000340">
    <property type="term" value="F:RNA 7-methylguanosine cap binding"/>
    <property type="evidence" value="ECO:0007669"/>
    <property type="project" value="TreeGrafter"/>
</dbReference>
<keyword evidence="5 6" id="KW-0648">Protein biosynthesis</keyword>
<proteinExistence type="inferred from homology"/>
<keyword evidence="4 6" id="KW-0694">RNA-binding</keyword>
<evidence type="ECO:0000256" key="2">
    <source>
        <dbReference type="ARBA" id="ARBA00022540"/>
    </source>
</evidence>
<keyword evidence="2 6" id="KW-0396">Initiation factor</keyword>
<evidence type="ECO:0000256" key="5">
    <source>
        <dbReference type="ARBA" id="ARBA00022917"/>
    </source>
</evidence>
<evidence type="ECO:0000313" key="9">
    <source>
        <dbReference type="Proteomes" id="UP001165289"/>
    </source>
</evidence>
<accession>A0AAV7JJB8</accession>
<comment type="similarity">
    <text evidence="1 6">Belongs to the eukaryotic initiation factor 4E family.</text>
</comment>
<dbReference type="Pfam" id="PF01652">
    <property type="entry name" value="IF4E"/>
    <property type="match status" value="1"/>
</dbReference>
<sequence length="240" mass="27594">MATQVETLHKEQLSSEENKQTDTTAGEQLTSNPTHPLQNEWTLWFFQQDSTKDWGDCFQEIISFNTIEGFWSCFRFTLENFVETISFKVHKASRPSPNNCNYSVFKKGIRPMWEDPANMQGGRWLIQITRVKEGIGKASTAHWFETLMLLIGEAFIDEQSPKDEQPLSNDICGAVIEIKQKNDRLALWSRDLNKARQDRIGKILKNTLQKHAGLSNFVLFQFFSHADSSKEGKSKVICQV</sequence>
<comment type="caution">
    <text evidence="8">The sequence shown here is derived from an EMBL/GenBank/DDBJ whole genome shotgun (WGS) entry which is preliminary data.</text>
</comment>
<dbReference type="EMBL" id="JAKMXF010000324">
    <property type="protein sequence ID" value="KAI6648944.1"/>
    <property type="molecule type" value="Genomic_DNA"/>
</dbReference>
<evidence type="ECO:0000313" key="8">
    <source>
        <dbReference type="EMBL" id="KAI6648944.1"/>
    </source>
</evidence>
<keyword evidence="9" id="KW-1185">Reference proteome</keyword>
<dbReference type="PANTHER" id="PTHR11960:SF8">
    <property type="entry name" value="EUKARYOTIC TRANSLATION INITIATION FACTOR 4E1-RELATED"/>
    <property type="match status" value="1"/>
</dbReference>
<dbReference type="Gene3D" id="3.30.760.10">
    <property type="entry name" value="RNA Cap, Translation Initiation Factor Eif4e"/>
    <property type="match status" value="1"/>
</dbReference>
<dbReference type="GO" id="GO:0006417">
    <property type="term" value="P:regulation of translation"/>
    <property type="evidence" value="ECO:0007669"/>
    <property type="project" value="UniProtKB-KW"/>
</dbReference>
<gene>
    <name evidence="8" type="ORF">LOD99_7017</name>
</gene>
<evidence type="ECO:0000256" key="7">
    <source>
        <dbReference type="SAM" id="MobiDB-lite"/>
    </source>
</evidence>
<dbReference type="GO" id="GO:0003743">
    <property type="term" value="F:translation initiation factor activity"/>
    <property type="evidence" value="ECO:0007669"/>
    <property type="project" value="UniProtKB-KW"/>
</dbReference>
<dbReference type="InterPro" id="IPR023398">
    <property type="entry name" value="TIF_eIF4e-like"/>
</dbReference>
<organism evidence="8 9">
    <name type="scientific">Oopsacas minuta</name>
    <dbReference type="NCBI Taxonomy" id="111878"/>
    <lineage>
        <taxon>Eukaryota</taxon>
        <taxon>Metazoa</taxon>
        <taxon>Porifera</taxon>
        <taxon>Hexactinellida</taxon>
        <taxon>Hexasterophora</taxon>
        <taxon>Lyssacinosida</taxon>
        <taxon>Leucopsacidae</taxon>
        <taxon>Oopsacas</taxon>
    </lineage>
</organism>
<dbReference type="AlphaFoldDB" id="A0AAV7JJB8"/>
<feature type="region of interest" description="Disordered" evidence="7">
    <location>
        <begin position="1"/>
        <end position="34"/>
    </location>
</feature>
<evidence type="ECO:0000256" key="3">
    <source>
        <dbReference type="ARBA" id="ARBA00022845"/>
    </source>
</evidence>
<protein>
    <submittedName>
        <fullName evidence="8">Eukaryotic translation initiation factor 4E-like</fullName>
    </submittedName>
</protein>
<dbReference type="Proteomes" id="UP001165289">
    <property type="component" value="Unassembled WGS sequence"/>
</dbReference>
<dbReference type="PANTHER" id="PTHR11960">
    <property type="entry name" value="EUKARYOTIC TRANSLATION INITIATION FACTOR 4E RELATED"/>
    <property type="match status" value="1"/>
</dbReference>
<evidence type="ECO:0000256" key="4">
    <source>
        <dbReference type="ARBA" id="ARBA00022884"/>
    </source>
</evidence>
<feature type="compositionally biased region" description="Polar residues" evidence="7">
    <location>
        <begin position="21"/>
        <end position="34"/>
    </location>
</feature>
<keyword evidence="3" id="KW-0810">Translation regulation</keyword>
<evidence type="ECO:0000256" key="1">
    <source>
        <dbReference type="ARBA" id="ARBA00009860"/>
    </source>
</evidence>
<evidence type="ECO:0000256" key="6">
    <source>
        <dbReference type="RuleBase" id="RU004374"/>
    </source>
</evidence>